<sequence length="449" mass="49202">MNPPISVLSSAPKPLDRPLCAFCGRSFSQYTCPSCNAGYCSLACYRSEAHSQCTESFYRKSVEDQIRTEPNSSVEDRRQMIEMLKRLEDNSNDEITEDTEDGDLSLSGRLAHLNIDEVDFEGLWAVLDKHEKEAFNAAIQDPLSEPAQELLAVHDLEVQSFSPWWEAMEDPELVTSSLSSNDTPSPSSRAPSKRPQLMAIPLSPSKLHIQGQPSLLYNIFATTLAYAFATRHLVASPLSTVVSDEIECAAAREDIGKTAPFLVERRSTMVFGSVDQVVTEVWSRMDSMSNASLIHLLKDTIILLEVPPVTPADDELFAAATPLLLLLSDLHALFSSWSPPKDPNPAPVTSSKPKPPVTKPKVNHIAMKIAFYAARAATTPAASFVQLRAEIERKIEAMHEEAGGQADGLERTAQGTLTVGRSLVLESLRGIHKARPGPSSARLVVQELE</sequence>
<dbReference type="Proteomes" id="UP000886523">
    <property type="component" value="Unassembled WGS sequence"/>
</dbReference>
<dbReference type="Pfam" id="PF04438">
    <property type="entry name" value="zf-HIT"/>
    <property type="match status" value="1"/>
</dbReference>
<keyword evidence="1" id="KW-0862">Zinc</keyword>
<keyword evidence="1" id="KW-0863">Zinc-finger</keyword>
<dbReference type="GO" id="GO:0008270">
    <property type="term" value="F:zinc ion binding"/>
    <property type="evidence" value="ECO:0007669"/>
    <property type="project" value="UniProtKB-UniRule"/>
</dbReference>
<evidence type="ECO:0000256" key="2">
    <source>
        <dbReference type="SAM" id="MobiDB-lite"/>
    </source>
</evidence>
<reference evidence="4" key="1">
    <citation type="journal article" date="2020" name="Nat. Commun.">
        <title>Large-scale genome sequencing of mycorrhizal fungi provides insights into the early evolution of symbiotic traits.</title>
        <authorList>
            <person name="Miyauchi S."/>
            <person name="Kiss E."/>
            <person name="Kuo A."/>
            <person name="Drula E."/>
            <person name="Kohler A."/>
            <person name="Sanchez-Garcia M."/>
            <person name="Morin E."/>
            <person name="Andreopoulos B."/>
            <person name="Barry K.W."/>
            <person name="Bonito G."/>
            <person name="Buee M."/>
            <person name="Carver A."/>
            <person name="Chen C."/>
            <person name="Cichocki N."/>
            <person name="Clum A."/>
            <person name="Culley D."/>
            <person name="Crous P.W."/>
            <person name="Fauchery L."/>
            <person name="Girlanda M."/>
            <person name="Hayes R.D."/>
            <person name="Keri Z."/>
            <person name="LaButti K."/>
            <person name="Lipzen A."/>
            <person name="Lombard V."/>
            <person name="Magnuson J."/>
            <person name="Maillard F."/>
            <person name="Murat C."/>
            <person name="Nolan M."/>
            <person name="Ohm R.A."/>
            <person name="Pangilinan J."/>
            <person name="Pereira M.F."/>
            <person name="Perotto S."/>
            <person name="Peter M."/>
            <person name="Pfister S."/>
            <person name="Riley R."/>
            <person name="Sitrit Y."/>
            <person name="Stielow J.B."/>
            <person name="Szollosi G."/>
            <person name="Zifcakova L."/>
            <person name="Stursova M."/>
            <person name="Spatafora J.W."/>
            <person name="Tedersoo L."/>
            <person name="Vaario L.M."/>
            <person name="Yamada A."/>
            <person name="Yan M."/>
            <person name="Wang P."/>
            <person name="Xu J."/>
            <person name="Bruns T."/>
            <person name="Baldrian P."/>
            <person name="Vilgalys R."/>
            <person name="Dunand C."/>
            <person name="Henrissat B."/>
            <person name="Grigoriev I.V."/>
            <person name="Hibbett D."/>
            <person name="Nagy L.G."/>
            <person name="Martin F.M."/>
        </authorList>
    </citation>
    <scope>NUCLEOTIDE SEQUENCE</scope>
    <source>
        <strain evidence="4">UP504</strain>
    </source>
</reference>
<gene>
    <name evidence="4" type="ORF">BS47DRAFT_1320078</name>
</gene>
<dbReference type="InterPro" id="IPR007529">
    <property type="entry name" value="Znf_HIT"/>
</dbReference>
<evidence type="ECO:0000256" key="1">
    <source>
        <dbReference type="PROSITE-ProRule" id="PRU00453"/>
    </source>
</evidence>
<evidence type="ECO:0000313" key="5">
    <source>
        <dbReference type="Proteomes" id="UP000886523"/>
    </source>
</evidence>
<name>A0A9P6APR7_9AGAM</name>
<proteinExistence type="predicted"/>
<dbReference type="PROSITE" id="PS51083">
    <property type="entry name" value="ZF_HIT"/>
    <property type="match status" value="1"/>
</dbReference>
<comment type="caution">
    <text evidence="4">The sequence shown here is derived from an EMBL/GenBank/DDBJ whole genome shotgun (WGS) entry which is preliminary data.</text>
</comment>
<evidence type="ECO:0000259" key="3">
    <source>
        <dbReference type="PROSITE" id="PS51083"/>
    </source>
</evidence>
<protein>
    <recommendedName>
        <fullName evidence="3">HIT-type domain-containing protein</fullName>
    </recommendedName>
</protein>
<dbReference type="AlphaFoldDB" id="A0A9P6APR7"/>
<dbReference type="OrthoDB" id="18412at2759"/>
<feature type="domain" description="HIT-type" evidence="3">
    <location>
        <begin position="20"/>
        <end position="53"/>
    </location>
</feature>
<dbReference type="PANTHER" id="PTHR15555">
    <property type="entry name" value="ZINC FINGER HIT DOMAIN CONTAINING PROTEIN 2 PROTEIN FON -RELATED"/>
    <property type="match status" value="1"/>
</dbReference>
<dbReference type="CDD" id="cd23024">
    <property type="entry name" value="zf-HIT_ZNHIT2-3"/>
    <property type="match status" value="1"/>
</dbReference>
<dbReference type="PANTHER" id="PTHR15555:SF0">
    <property type="entry name" value="ZINC FINGER HIT DOMAIN-CONTAINING PROTEIN 2"/>
    <property type="match status" value="1"/>
</dbReference>
<dbReference type="Gene3D" id="3.30.60.190">
    <property type="match status" value="1"/>
</dbReference>
<dbReference type="SUPFAM" id="SSF144232">
    <property type="entry name" value="HIT/MYND zinc finger-like"/>
    <property type="match status" value="1"/>
</dbReference>
<organism evidence="4 5">
    <name type="scientific">Hydnum rufescens UP504</name>
    <dbReference type="NCBI Taxonomy" id="1448309"/>
    <lineage>
        <taxon>Eukaryota</taxon>
        <taxon>Fungi</taxon>
        <taxon>Dikarya</taxon>
        <taxon>Basidiomycota</taxon>
        <taxon>Agaricomycotina</taxon>
        <taxon>Agaricomycetes</taxon>
        <taxon>Cantharellales</taxon>
        <taxon>Hydnaceae</taxon>
        <taxon>Hydnum</taxon>
    </lineage>
</organism>
<keyword evidence="1" id="KW-0479">Metal-binding</keyword>
<evidence type="ECO:0000313" key="4">
    <source>
        <dbReference type="EMBL" id="KAF9509735.1"/>
    </source>
</evidence>
<feature type="region of interest" description="Disordered" evidence="2">
    <location>
        <begin position="340"/>
        <end position="359"/>
    </location>
</feature>
<accession>A0A9P6APR7</accession>
<feature type="region of interest" description="Disordered" evidence="2">
    <location>
        <begin position="175"/>
        <end position="195"/>
    </location>
</feature>
<dbReference type="EMBL" id="MU129029">
    <property type="protein sequence ID" value="KAF9509735.1"/>
    <property type="molecule type" value="Genomic_DNA"/>
</dbReference>
<dbReference type="InterPro" id="IPR039646">
    <property type="entry name" value="ZNHIT2"/>
</dbReference>
<keyword evidence="5" id="KW-1185">Reference proteome</keyword>